<dbReference type="AlphaFoldDB" id="A0A7G8Q9C5"/>
<dbReference type="KEGG" id="dtl:H8F01_09875"/>
<gene>
    <name evidence="2" type="ORF">H8F01_09875</name>
</gene>
<feature type="chain" id="PRO_5028853090" description="Transporter" evidence="1">
    <location>
        <begin position="23"/>
        <end position="310"/>
    </location>
</feature>
<sequence>MCTWWRIAVTLVVLAWPALVCAQKDDAGHHEGDGVGYPYASLPPVPGQSLPLATNPTAPDYPSPPPVMAAGWSGLFAATPIQQWGSSQGHWHFTSLIAESYAVGLPLLAVGTGSPGSAQTAGVVGVVLSPLTTSYQIGSSYRVSVSMGLIVPATRERGVHGDISASDVWAMKPKVAYTRVVSASNADSSVIVAVGSFSRQAVSYYQNGAVGRIEALVMQRAPNGWSYGGVAAALQPLNVSPMTSSAAGYLPPNANTSGNGGYALGVGPQLNWSTRWRGTGVDFQYRLLYEFHSPTGHTDQPMLLSATLHL</sequence>
<evidence type="ECO:0000313" key="2">
    <source>
        <dbReference type="EMBL" id="QNK03383.1"/>
    </source>
</evidence>
<feature type="signal peptide" evidence="1">
    <location>
        <begin position="1"/>
        <end position="22"/>
    </location>
</feature>
<evidence type="ECO:0000256" key="1">
    <source>
        <dbReference type="SAM" id="SignalP"/>
    </source>
</evidence>
<keyword evidence="3" id="KW-1185">Reference proteome</keyword>
<dbReference type="EMBL" id="CP060412">
    <property type="protein sequence ID" value="QNK03383.1"/>
    <property type="molecule type" value="Genomic_DNA"/>
</dbReference>
<name>A0A7G8Q9C5_9GAMM</name>
<evidence type="ECO:0000313" key="3">
    <source>
        <dbReference type="Proteomes" id="UP000515873"/>
    </source>
</evidence>
<dbReference type="Proteomes" id="UP000515873">
    <property type="component" value="Chromosome"/>
</dbReference>
<reference evidence="2 3" key="1">
    <citation type="submission" date="2020-08" db="EMBL/GenBank/DDBJ databases">
        <title>Dyella sp. G9 isolated from forest soil.</title>
        <authorList>
            <person name="Fu J."/>
            <person name="Qiu L."/>
        </authorList>
    </citation>
    <scope>NUCLEOTIDE SEQUENCE [LARGE SCALE GENOMIC DNA]</scope>
    <source>
        <strain evidence="2 3">G9</strain>
    </source>
</reference>
<accession>A0A7G8Q9C5</accession>
<proteinExistence type="predicted"/>
<protein>
    <recommendedName>
        <fullName evidence="4">Transporter</fullName>
    </recommendedName>
</protein>
<organism evidence="2 3">
    <name type="scientific">Dyella telluris</name>
    <dbReference type="NCBI Taxonomy" id="2763498"/>
    <lineage>
        <taxon>Bacteria</taxon>
        <taxon>Pseudomonadati</taxon>
        <taxon>Pseudomonadota</taxon>
        <taxon>Gammaproteobacteria</taxon>
        <taxon>Lysobacterales</taxon>
        <taxon>Rhodanobacteraceae</taxon>
        <taxon>Dyella</taxon>
    </lineage>
</organism>
<dbReference type="RefSeq" id="WP_187058853.1">
    <property type="nucleotide sequence ID" value="NZ_CP060412.1"/>
</dbReference>
<keyword evidence="1" id="KW-0732">Signal</keyword>
<evidence type="ECO:0008006" key="4">
    <source>
        <dbReference type="Google" id="ProtNLM"/>
    </source>
</evidence>